<feature type="domain" description="Glycosyltransferase subfamily 4-like N-terminal" evidence="5">
    <location>
        <begin position="18"/>
        <end position="135"/>
    </location>
</feature>
<dbReference type="InterPro" id="IPR028098">
    <property type="entry name" value="Glyco_trans_4-like_N"/>
</dbReference>
<gene>
    <name evidence="6" type="ORF">DQ384_18780</name>
</gene>
<dbReference type="AlphaFoldDB" id="A0A367FIW3"/>
<dbReference type="EMBL" id="QOIL01000010">
    <property type="protein sequence ID" value="RCG29637.1"/>
    <property type="molecule type" value="Genomic_DNA"/>
</dbReference>
<dbReference type="OrthoDB" id="9809227at2"/>
<reference evidence="6 7" key="1">
    <citation type="submission" date="2018-06" db="EMBL/GenBank/DDBJ databases">
        <title>Sphaerisporangium craniellae sp. nov., isolated from a marine sponge in the South China Sea.</title>
        <authorList>
            <person name="Li L."/>
        </authorList>
    </citation>
    <scope>NUCLEOTIDE SEQUENCE [LARGE SCALE GENOMIC DNA]</scope>
    <source>
        <strain evidence="6 7">CCTCC AA 208026</strain>
    </source>
</reference>
<comment type="caution">
    <text evidence="6">The sequence shown here is derived from an EMBL/GenBank/DDBJ whole genome shotgun (WGS) entry which is preliminary data.</text>
</comment>
<keyword evidence="1" id="KW-0328">Glycosyltransferase</keyword>
<organism evidence="6 7">
    <name type="scientific">Sphaerisporangium album</name>
    <dbReference type="NCBI Taxonomy" id="509200"/>
    <lineage>
        <taxon>Bacteria</taxon>
        <taxon>Bacillati</taxon>
        <taxon>Actinomycetota</taxon>
        <taxon>Actinomycetes</taxon>
        <taxon>Streptosporangiales</taxon>
        <taxon>Streptosporangiaceae</taxon>
        <taxon>Sphaerisporangium</taxon>
    </lineage>
</organism>
<protein>
    <submittedName>
        <fullName evidence="6">Glycosyltransferase family 4 protein</fullName>
    </submittedName>
</protein>
<keyword evidence="7" id="KW-1185">Reference proteome</keyword>
<dbReference type="GO" id="GO:1901137">
    <property type="term" value="P:carbohydrate derivative biosynthetic process"/>
    <property type="evidence" value="ECO:0007669"/>
    <property type="project" value="UniProtKB-ARBA"/>
</dbReference>
<evidence type="ECO:0000259" key="5">
    <source>
        <dbReference type="Pfam" id="PF13439"/>
    </source>
</evidence>
<dbReference type="InterPro" id="IPR001296">
    <property type="entry name" value="Glyco_trans_1"/>
</dbReference>
<dbReference type="Proteomes" id="UP000253094">
    <property type="component" value="Unassembled WGS sequence"/>
</dbReference>
<dbReference type="Gene3D" id="3.40.50.2000">
    <property type="entry name" value="Glycogen Phosphorylase B"/>
    <property type="match status" value="2"/>
</dbReference>
<evidence type="ECO:0000256" key="1">
    <source>
        <dbReference type="ARBA" id="ARBA00022676"/>
    </source>
</evidence>
<dbReference type="PANTHER" id="PTHR45947:SF13">
    <property type="entry name" value="TRANSFERASE"/>
    <property type="match status" value="1"/>
</dbReference>
<feature type="domain" description="Glycosyl transferase family 1" evidence="4">
    <location>
        <begin position="276"/>
        <end position="365"/>
    </location>
</feature>
<evidence type="ECO:0000259" key="4">
    <source>
        <dbReference type="Pfam" id="PF00534"/>
    </source>
</evidence>
<feature type="compositionally biased region" description="Low complexity" evidence="3">
    <location>
        <begin position="175"/>
        <end position="203"/>
    </location>
</feature>
<evidence type="ECO:0000256" key="2">
    <source>
        <dbReference type="ARBA" id="ARBA00022679"/>
    </source>
</evidence>
<dbReference type="SUPFAM" id="SSF53756">
    <property type="entry name" value="UDP-Glycosyltransferase/glycogen phosphorylase"/>
    <property type="match status" value="1"/>
</dbReference>
<dbReference type="PANTHER" id="PTHR45947">
    <property type="entry name" value="SULFOQUINOVOSYL TRANSFERASE SQD2"/>
    <property type="match status" value="1"/>
</dbReference>
<name>A0A367FIW3_9ACTN</name>
<dbReference type="Pfam" id="PF00534">
    <property type="entry name" value="Glycos_transf_1"/>
    <property type="match status" value="1"/>
</dbReference>
<keyword evidence="2 6" id="KW-0808">Transferase</keyword>
<proteinExistence type="predicted"/>
<sequence>MNVLMNAGPWLPVPPTGYGGIENIVATLVPALRERGVRVVLATVGESTLEADEHISVFDEGQFTHLQKPYNQVMGIAHAHMARVAAELRSRDDIDLVHDHLEVVGPAVLSTLSGFGGPPVLHTLHWDLRKHAAFYGAFPGSIAVNGVSESQLRRAPAALRAASLGAVHLATPLAGTPTGTTARTGTSTGASAGTRAGTSAAGTDPSLPRGEHLIVMGRVCALKGQDIAARICQKLGLPLVLAGPVSGLNDAAELQSVTEDPDHPLNGHPDVRYHLDQVTPYLDGDLVRWAGSVGGSERDELYASARAALFPIQWDEPGGTAVVEALALGVPPVGLRRGVLPEIIDHGRTGFLADTEEELAEYLLRTDEIDPDECRREARTRFSPAVMADKYLTLYSRLTTTPGR</sequence>
<dbReference type="Pfam" id="PF13439">
    <property type="entry name" value="Glyco_transf_4"/>
    <property type="match status" value="1"/>
</dbReference>
<dbReference type="RefSeq" id="WP_114030146.1">
    <property type="nucleotide sequence ID" value="NZ_QOIL01000010.1"/>
</dbReference>
<feature type="region of interest" description="Disordered" evidence="3">
    <location>
        <begin position="175"/>
        <end position="206"/>
    </location>
</feature>
<evidence type="ECO:0000313" key="7">
    <source>
        <dbReference type="Proteomes" id="UP000253094"/>
    </source>
</evidence>
<dbReference type="GO" id="GO:0016757">
    <property type="term" value="F:glycosyltransferase activity"/>
    <property type="evidence" value="ECO:0007669"/>
    <property type="project" value="UniProtKB-KW"/>
</dbReference>
<evidence type="ECO:0000256" key="3">
    <source>
        <dbReference type="SAM" id="MobiDB-lite"/>
    </source>
</evidence>
<accession>A0A367FIW3</accession>
<evidence type="ECO:0000313" key="6">
    <source>
        <dbReference type="EMBL" id="RCG29637.1"/>
    </source>
</evidence>
<dbReference type="InterPro" id="IPR050194">
    <property type="entry name" value="Glycosyltransferase_grp1"/>
</dbReference>